<keyword evidence="2" id="KW-0808">Transferase</keyword>
<dbReference type="RefSeq" id="WP_141739800.1">
    <property type="nucleotide sequence ID" value="NZ_JAVDXX010000001.1"/>
</dbReference>
<comment type="caution">
    <text evidence="7">The sequence shown here is derived from an EMBL/GenBank/DDBJ whole genome shotgun (WGS) entry which is preliminary data.</text>
</comment>
<reference evidence="7" key="1">
    <citation type="submission" date="2023-07" db="EMBL/GenBank/DDBJ databases">
        <title>Sequencing the genomes of 1000 actinobacteria strains.</title>
        <authorList>
            <person name="Klenk H.-P."/>
        </authorList>
    </citation>
    <scope>NUCLEOTIDE SEQUENCE</scope>
    <source>
        <strain evidence="7">DSM 13068</strain>
    </source>
</reference>
<evidence type="ECO:0000256" key="2">
    <source>
        <dbReference type="ARBA" id="ARBA00022679"/>
    </source>
</evidence>
<evidence type="ECO:0000256" key="3">
    <source>
        <dbReference type="ARBA" id="ARBA00023169"/>
    </source>
</evidence>
<dbReference type="InterPro" id="IPR021520">
    <property type="entry name" value="Stealth_CR2"/>
</dbReference>
<evidence type="ECO:0000313" key="8">
    <source>
        <dbReference type="Proteomes" id="UP001180715"/>
    </source>
</evidence>
<keyword evidence="8" id="KW-1185">Reference proteome</keyword>
<feature type="domain" description="Stealth protein CR3 conserved region 3" evidence="6">
    <location>
        <begin position="326"/>
        <end position="368"/>
    </location>
</feature>
<evidence type="ECO:0000259" key="6">
    <source>
        <dbReference type="Pfam" id="PF17102"/>
    </source>
</evidence>
<dbReference type="Pfam" id="PF11380">
    <property type="entry name" value="Stealth_CR2"/>
    <property type="match status" value="1"/>
</dbReference>
<accession>A0ABU1YZ63</accession>
<evidence type="ECO:0000256" key="1">
    <source>
        <dbReference type="ARBA" id="ARBA00007583"/>
    </source>
</evidence>
<dbReference type="PANTHER" id="PTHR24045">
    <property type="match status" value="1"/>
</dbReference>
<proteinExistence type="inferred from homology"/>
<dbReference type="InterPro" id="IPR047141">
    <property type="entry name" value="Stealth"/>
</dbReference>
<evidence type="ECO:0000259" key="4">
    <source>
        <dbReference type="Pfam" id="PF11380"/>
    </source>
</evidence>
<evidence type="ECO:0000313" key="7">
    <source>
        <dbReference type="EMBL" id="MDR7293652.1"/>
    </source>
</evidence>
<gene>
    <name evidence="7" type="ORF">J2S67_000920</name>
</gene>
<protein>
    <recommendedName>
        <fullName evidence="9">Capsular polysaccharide phosphotransferase SacB</fullName>
    </recommendedName>
</protein>
<name>A0ABU1YZ63_9MICC</name>
<organism evidence="7 8">
    <name type="scientific">Pseudoglutamicibacter albus</name>
    <dbReference type="NCBI Taxonomy" id="98671"/>
    <lineage>
        <taxon>Bacteria</taxon>
        <taxon>Bacillati</taxon>
        <taxon>Actinomycetota</taxon>
        <taxon>Actinomycetes</taxon>
        <taxon>Micrococcales</taxon>
        <taxon>Micrococcaceae</taxon>
        <taxon>Pseudoglutamicibacter</taxon>
    </lineage>
</organism>
<dbReference type="PANTHER" id="PTHR24045:SF0">
    <property type="entry name" value="N-ACETYLGLUCOSAMINE-1-PHOSPHOTRANSFERASE SUBUNITS ALPHA_BETA"/>
    <property type="match status" value="1"/>
</dbReference>
<dbReference type="InterPro" id="IPR031358">
    <property type="entry name" value="Stealth_CR1"/>
</dbReference>
<evidence type="ECO:0000259" key="5">
    <source>
        <dbReference type="Pfam" id="PF17101"/>
    </source>
</evidence>
<dbReference type="EMBL" id="JAVDXX010000001">
    <property type="protein sequence ID" value="MDR7293652.1"/>
    <property type="molecule type" value="Genomic_DNA"/>
</dbReference>
<dbReference type="Pfam" id="PF17101">
    <property type="entry name" value="Stealth_CR1"/>
    <property type="match status" value="1"/>
</dbReference>
<dbReference type="Proteomes" id="UP001180715">
    <property type="component" value="Unassembled WGS sequence"/>
</dbReference>
<sequence>MSRLPVKDAFFSIRFAYALRRLQQCHASMGLTPGRVWASYAGGISDEVATRLPVTERSTFRGRAVLWIEEPDVGGNELSVANPPAGLKLLRAPRRFVPPEAQAAWRVIASNGRAIHPAAQPLICAGEPGQGVTGTMFFNEPVDAVITWVDGSDPEWVQRKSAFQPGQSARESSNVEARFSDNNELRACLRGIAAYAPWIRHIFIVTDQQVPAWLDQSAGQAGGTGVSIVDHREILPHNVLPTFNSHVIESALHRIPGLSEHYLYFNDDVILGAPSTPEDFFTPAGQMRVSLSGQGIHGDLPVMDSARKNRELLMQLTGTIMDRRYKHVPHAQLRSVAYELEEAIEEHISQTRSHRFRNPADVSFASSLLLSYAVATGRAVPSALSYSYIDVGQNDAVRRLGGLLRERTAAQNGSAEQGYGRLVNCFNQVKTMSAGNSKALRKTLEAMWPWACPWETT</sequence>
<dbReference type="Pfam" id="PF17102">
    <property type="entry name" value="Stealth_CR3"/>
    <property type="match status" value="1"/>
</dbReference>
<evidence type="ECO:0008006" key="9">
    <source>
        <dbReference type="Google" id="ProtNLM"/>
    </source>
</evidence>
<dbReference type="InterPro" id="IPR031357">
    <property type="entry name" value="Stealth_CR3"/>
</dbReference>
<keyword evidence="3" id="KW-0270">Exopolysaccharide synthesis</keyword>
<feature type="domain" description="Stealth protein CR2 conserved region 2" evidence="4">
    <location>
        <begin position="178"/>
        <end position="287"/>
    </location>
</feature>
<comment type="similarity">
    <text evidence="1">Belongs to the stealth family.</text>
</comment>
<feature type="domain" description="Stealth protein CR1 conserved region 1" evidence="5">
    <location>
        <begin position="140"/>
        <end position="163"/>
    </location>
</feature>